<accession>A0A067PGV5</accession>
<sequence>MGDSPLVSTARHGLTINCCTVASLTFLVWDIAITLDEEIRYIWSQRITSPTKLLFLFTRHFSILPQIFVFLRAIGSLGAIPSSERVCRSWFTFQCLALQFLILTVELILMLRVYALYCESPRIRRLLIGLVATDLIFIVGSSSAVIPRIRFSSDCTPIESLLARVFFHLMMSLALLIQLVLLVLTIRQSIRGFRSRTPIIYVIMRDSLWVFGIVTAMLLLNGVCYFFFGPIFQSLVFTWFMSILSFSSCRLVLNLSRLGANGMGTSREHPVLTTNLEHNKLDALETALKSRSDVRCNSSMLIG</sequence>
<feature type="transmembrane region" description="Helical" evidence="1">
    <location>
        <begin position="53"/>
        <end position="71"/>
    </location>
</feature>
<feature type="transmembrane region" description="Helical" evidence="1">
    <location>
        <begin position="91"/>
        <end position="114"/>
    </location>
</feature>
<protein>
    <recommendedName>
        <fullName evidence="2">DUF6533 domain-containing protein</fullName>
    </recommendedName>
</protein>
<evidence type="ECO:0000313" key="3">
    <source>
        <dbReference type="EMBL" id="KDQ50252.1"/>
    </source>
</evidence>
<feature type="transmembrane region" description="Helical" evidence="1">
    <location>
        <begin position="234"/>
        <end position="253"/>
    </location>
</feature>
<keyword evidence="1" id="KW-0812">Transmembrane</keyword>
<feature type="domain" description="DUF6533" evidence="2">
    <location>
        <begin position="18"/>
        <end position="64"/>
    </location>
</feature>
<feature type="transmembrane region" description="Helical" evidence="1">
    <location>
        <begin position="166"/>
        <end position="186"/>
    </location>
</feature>
<dbReference type="Pfam" id="PF20151">
    <property type="entry name" value="DUF6533"/>
    <property type="match status" value="1"/>
</dbReference>
<keyword evidence="1" id="KW-0472">Membrane</keyword>
<evidence type="ECO:0000313" key="4">
    <source>
        <dbReference type="Proteomes" id="UP000027265"/>
    </source>
</evidence>
<dbReference type="Proteomes" id="UP000027265">
    <property type="component" value="Unassembled WGS sequence"/>
</dbReference>
<keyword evidence="4" id="KW-1185">Reference proteome</keyword>
<keyword evidence="1" id="KW-1133">Transmembrane helix</keyword>
<dbReference type="InterPro" id="IPR045340">
    <property type="entry name" value="DUF6533"/>
</dbReference>
<dbReference type="EMBL" id="KL197763">
    <property type="protein sequence ID" value="KDQ50252.1"/>
    <property type="molecule type" value="Genomic_DNA"/>
</dbReference>
<feature type="transmembrane region" description="Helical" evidence="1">
    <location>
        <begin position="12"/>
        <end position="32"/>
    </location>
</feature>
<reference evidence="4" key="1">
    <citation type="journal article" date="2014" name="Proc. Natl. Acad. Sci. U.S.A.">
        <title>Extensive sampling of basidiomycete genomes demonstrates inadequacy of the white-rot/brown-rot paradigm for wood decay fungi.</title>
        <authorList>
            <person name="Riley R."/>
            <person name="Salamov A.A."/>
            <person name="Brown D.W."/>
            <person name="Nagy L.G."/>
            <person name="Floudas D."/>
            <person name="Held B.W."/>
            <person name="Levasseur A."/>
            <person name="Lombard V."/>
            <person name="Morin E."/>
            <person name="Otillar R."/>
            <person name="Lindquist E.A."/>
            <person name="Sun H."/>
            <person name="LaButti K.M."/>
            <person name="Schmutz J."/>
            <person name="Jabbour D."/>
            <person name="Luo H."/>
            <person name="Baker S.E."/>
            <person name="Pisabarro A.G."/>
            <person name="Walton J.D."/>
            <person name="Blanchette R.A."/>
            <person name="Henrissat B."/>
            <person name="Martin F."/>
            <person name="Cullen D."/>
            <person name="Hibbett D.S."/>
            <person name="Grigoriev I.V."/>
        </authorList>
    </citation>
    <scope>NUCLEOTIDE SEQUENCE [LARGE SCALE GENOMIC DNA]</scope>
    <source>
        <strain evidence="4">MUCL 33604</strain>
    </source>
</reference>
<evidence type="ECO:0000256" key="1">
    <source>
        <dbReference type="SAM" id="Phobius"/>
    </source>
</evidence>
<feature type="transmembrane region" description="Helical" evidence="1">
    <location>
        <begin position="126"/>
        <end position="146"/>
    </location>
</feature>
<dbReference type="OrthoDB" id="3206101at2759"/>
<name>A0A067PGV5_9AGAM</name>
<proteinExistence type="predicted"/>
<dbReference type="STRING" id="933084.A0A067PGV5"/>
<dbReference type="HOGENOM" id="CLU_035509_10_0_1"/>
<dbReference type="AlphaFoldDB" id="A0A067PGV5"/>
<evidence type="ECO:0000259" key="2">
    <source>
        <dbReference type="Pfam" id="PF20151"/>
    </source>
</evidence>
<organism evidence="3 4">
    <name type="scientific">Jaapia argillacea MUCL 33604</name>
    <dbReference type="NCBI Taxonomy" id="933084"/>
    <lineage>
        <taxon>Eukaryota</taxon>
        <taxon>Fungi</taxon>
        <taxon>Dikarya</taxon>
        <taxon>Basidiomycota</taxon>
        <taxon>Agaricomycotina</taxon>
        <taxon>Agaricomycetes</taxon>
        <taxon>Agaricomycetidae</taxon>
        <taxon>Jaapiales</taxon>
        <taxon>Jaapiaceae</taxon>
        <taxon>Jaapia</taxon>
    </lineage>
</organism>
<dbReference type="InParanoid" id="A0A067PGV5"/>
<gene>
    <name evidence="3" type="ORF">JAAARDRAFT_63301</name>
</gene>
<feature type="transmembrane region" description="Helical" evidence="1">
    <location>
        <begin position="207"/>
        <end position="228"/>
    </location>
</feature>